<keyword evidence="1" id="KW-0472">Membrane</keyword>
<gene>
    <name evidence="2" type="ORF">TSA66_13675</name>
</gene>
<keyword evidence="1" id="KW-1133">Transmembrane helix</keyword>
<protein>
    <submittedName>
        <fullName evidence="2">Uncharacterized protein</fullName>
    </submittedName>
</protein>
<sequence>MKSMIWIGVTLGTLIGVLSAAGRDVSTMVVMGIVGAGFGAPIGAVLSALVTVASRKCKWGNGGNVGMRRNESQQSYDTYSPMMTTDEWMDYRQQFPFYAAGDTAPMTKAMTGWRDASDIHYTRDIAS</sequence>
<evidence type="ECO:0000256" key="1">
    <source>
        <dbReference type="SAM" id="Phobius"/>
    </source>
</evidence>
<proteinExistence type="predicted"/>
<keyword evidence="3" id="KW-1185">Reference proteome</keyword>
<evidence type="ECO:0000313" key="3">
    <source>
        <dbReference type="Proteomes" id="UP000031572"/>
    </source>
</evidence>
<name>A0A0C1YM73_9BURK</name>
<reference evidence="2 3" key="1">
    <citation type="submission" date="2014-12" db="EMBL/GenBank/DDBJ databases">
        <title>Denitrispirillum autotrophicum gen. nov., sp. nov., Denitrifying, Facultatively Autotrophic Bacteria Isolated from Rice Paddy Soil.</title>
        <authorList>
            <person name="Ishii S."/>
            <person name="Ashida N."/>
            <person name="Ohno H."/>
            <person name="Otsuka S."/>
            <person name="Yokota A."/>
            <person name="Senoo K."/>
        </authorList>
    </citation>
    <scope>NUCLEOTIDE SEQUENCE [LARGE SCALE GENOMIC DNA]</scope>
    <source>
        <strain evidence="2 3">TSA66</strain>
    </source>
</reference>
<evidence type="ECO:0000313" key="2">
    <source>
        <dbReference type="EMBL" id="KIF81612.1"/>
    </source>
</evidence>
<feature type="transmembrane region" description="Helical" evidence="1">
    <location>
        <begin position="30"/>
        <end position="52"/>
    </location>
</feature>
<dbReference type="Proteomes" id="UP000031572">
    <property type="component" value="Unassembled WGS sequence"/>
</dbReference>
<keyword evidence="1" id="KW-0812">Transmembrane</keyword>
<dbReference type="RefSeq" id="WP_040040434.1">
    <property type="nucleotide sequence ID" value="NZ_JWJG01000028.1"/>
</dbReference>
<comment type="caution">
    <text evidence="2">The sequence shown here is derived from an EMBL/GenBank/DDBJ whole genome shotgun (WGS) entry which is preliminary data.</text>
</comment>
<dbReference type="EMBL" id="JWJG01000028">
    <property type="protein sequence ID" value="KIF81612.1"/>
    <property type="molecule type" value="Genomic_DNA"/>
</dbReference>
<dbReference type="AlphaFoldDB" id="A0A0C1YM73"/>
<accession>A0A0C1YM73</accession>
<organism evidence="2 3">
    <name type="scientific">Noviherbaspirillum autotrophicum</name>
    <dbReference type="NCBI Taxonomy" id="709839"/>
    <lineage>
        <taxon>Bacteria</taxon>
        <taxon>Pseudomonadati</taxon>
        <taxon>Pseudomonadota</taxon>
        <taxon>Betaproteobacteria</taxon>
        <taxon>Burkholderiales</taxon>
        <taxon>Oxalobacteraceae</taxon>
        <taxon>Noviherbaspirillum</taxon>
    </lineage>
</organism>
<dbReference type="OrthoDB" id="9857773at2"/>